<reference evidence="1" key="1">
    <citation type="submission" date="2019-04" db="EMBL/GenBank/DDBJ databases">
        <title>Evolution of Biomass-Degrading Anaerobic Consortia Revealed by Metagenomics.</title>
        <authorList>
            <person name="Peng X."/>
        </authorList>
    </citation>
    <scope>NUCLEOTIDE SEQUENCE</scope>
    <source>
        <strain evidence="1">SIG13</strain>
    </source>
</reference>
<gene>
    <name evidence="1" type="ORF">E7Z74_04855</name>
</gene>
<sequence>MQQGQDMTFKHISKNHLQELIKLLPDDINIEIDENTEIEILTEEQISIEPSLYKPDLIVHIGNLILMIEYQSTYVATNEKKRFKVYISNFDYKNNENNLEIIFLVLSTAEYSKMAEHSINKWDTFTFPIVSLNNFNEKEIISNIEEKINHDKTITDSELIELALTPMMVRGRDNIINQFEEIIPLMSEIKYTSKIIKESVYAIALMLGNMYFTKDDPQEKKY</sequence>
<dbReference type="Proteomes" id="UP000713479">
    <property type="component" value="Unassembled WGS sequence"/>
</dbReference>
<protein>
    <submittedName>
        <fullName evidence="1">Uncharacterized protein</fullName>
    </submittedName>
</protein>
<organism evidence="1 2">
    <name type="scientific">Methanobrevibacter millerae</name>
    <dbReference type="NCBI Taxonomy" id="230361"/>
    <lineage>
        <taxon>Archaea</taxon>
        <taxon>Methanobacteriati</taxon>
        <taxon>Methanobacteriota</taxon>
        <taxon>Methanomada group</taxon>
        <taxon>Methanobacteria</taxon>
        <taxon>Methanobacteriales</taxon>
        <taxon>Methanobacteriaceae</taxon>
        <taxon>Methanobrevibacter</taxon>
    </lineage>
</organism>
<evidence type="ECO:0000313" key="2">
    <source>
        <dbReference type="Proteomes" id="UP000713479"/>
    </source>
</evidence>
<proteinExistence type="predicted"/>
<dbReference type="AlphaFoldDB" id="A0A8T3VJ20"/>
<name>A0A8T3VJ20_9EURY</name>
<dbReference type="EMBL" id="SUTF01000005">
    <property type="protein sequence ID" value="MBE6510577.1"/>
    <property type="molecule type" value="Genomic_DNA"/>
</dbReference>
<accession>A0A8T3VJ20</accession>
<evidence type="ECO:0000313" key="1">
    <source>
        <dbReference type="EMBL" id="MBE6510577.1"/>
    </source>
</evidence>
<comment type="caution">
    <text evidence="1">The sequence shown here is derived from an EMBL/GenBank/DDBJ whole genome shotgun (WGS) entry which is preliminary data.</text>
</comment>